<dbReference type="RefSeq" id="WP_197001437.1">
    <property type="nucleotide sequence ID" value="NZ_BONS01000026.1"/>
</dbReference>
<evidence type="ECO:0000313" key="1">
    <source>
        <dbReference type="EMBL" id="MBG6134173.1"/>
    </source>
</evidence>
<gene>
    <name evidence="1" type="ORF">IW245_000367</name>
</gene>
<evidence type="ECO:0000313" key="2">
    <source>
        <dbReference type="Proteomes" id="UP000622552"/>
    </source>
</evidence>
<protein>
    <recommendedName>
        <fullName evidence="3">N-acetylglutamate synthase</fullName>
    </recommendedName>
</protein>
<dbReference type="InterPro" id="IPR058595">
    <property type="entry name" value="Avidin-like"/>
</dbReference>
<organism evidence="1 2">
    <name type="scientific">Longispora fulva</name>
    <dbReference type="NCBI Taxonomy" id="619741"/>
    <lineage>
        <taxon>Bacteria</taxon>
        <taxon>Bacillati</taxon>
        <taxon>Actinomycetota</taxon>
        <taxon>Actinomycetes</taxon>
        <taxon>Micromonosporales</taxon>
        <taxon>Micromonosporaceae</taxon>
        <taxon>Longispora</taxon>
    </lineage>
</organism>
<reference evidence="1" key="1">
    <citation type="submission" date="2020-11" db="EMBL/GenBank/DDBJ databases">
        <title>Sequencing the genomes of 1000 actinobacteria strains.</title>
        <authorList>
            <person name="Klenk H.-P."/>
        </authorList>
    </citation>
    <scope>NUCLEOTIDE SEQUENCE</scope>
    <source>
        <strain evidence="1">DSM 45356</strain>
    </source>
</reference>
<dbReference type="Pfam" id="PF26421">
    <property type="entry name" value="Avidin_like"/>
    <property type="match status" value="1"/>
</dbReference>
<comment type="caution">
    <text evidence="1">The sequence shown here is derived from an EMBL/GenBank/DDBJ whole genome shotgun (WGS) entry which is preliminary data.</text>
</comment>
<dbReference type="EMBL" id="JADOUF010000001">
    <property type="protein sequence ID" value="MBG6134173.1"/>
    <property type="molecule type" value="Genomic_DNA"/>
</dbReference>
<dbReference type="Proteomes" id="UP000622552">
    <property type="component" value="Unassembled WGS sequence"/>
</dbReference>
<evidence type="ECO:0008006" key="3">
    <source>
        <dbReference type="Google" id="ProtNLM"/>
    </source>
</evidence>
<accession>A0A8J7GM90</accession>
<proteinExistence type="predicted"/>
<name>A0A8J7GM90_9ACTN</name>
<keyword evidence="2" id="KW-1185">Reference proteome</keyword>
<dbReference type="AlphaFoldDB" id="A0A8J7GM90"/>
<sequence length="112" mass="12210">MINYDGKSFRSSAAETSRGRTVPVGHYHQDGDLVWAEFAGGAVRNGFLVGTADADGIITLSYSQVLDTGEVISGRCTTTPTLLEDGRLRLREEWHRFGSEASGVSYIDEVRV</sequence>